<name>A0ABV6K0I4_9PROT</name>
<evidence type="ECO:0000313" key="2">
    <source>
        <dbReference type="EMBL" id="MFC0410293.1"/>
    </source>
</evidence>
<keyword evidence="3" id="KW-1185">Reference proteome</keyword>
<dbReference type="Gene3D" id="1.20.58.1000">
    <property type="entry name" value="Metal-sensitive repressor, helix protomer"/>
    <property type="match status" value="1"/>
</dbReference>
<reference evidence="2 3" key="1">
    <citation type="submission" date="2024-09" db="EMBL/GenBank/DDBJ databases">
        <authorList>
            <person name="Sun Q."/>
            <person name="Mori K."/>
        </authorList>
    </citation>
    <scope>NUCLEOTIDE SEQUENCE [LARGE SCALE GENOMIC DNA]</scope>
    <source>
        <strain evidence="2 3">TBRC 5777</strain>
    </source>
</reference>
<protein>
    <submittedName>
        <fullName evidence="2">Metal-sensitive transcriptional regulator</fullName>
    </submittedName>
</protein>
<dbReference type="RefSeq" id="WP_377046044.1">
    <property type="nucleotide sequence ID" value="NZ_JBHLUN010000014.1"/>
</dbReference>
<gene>
    <name evidence="2" type="ORF">ACFFGY_18725</name>
</gene>
<dbReference type="EMBL" id="JBHLUN010000014">
    <property type="protein sequence ID" value="MFC0410293.1"/>
    <property type="molecule type" value="Genomic_DNA"/>
</dbReference>
<comment type="similarity">
    <text evidence="1">Belongs to the FrmR/RcnR family.</text>
</comment>
<dbReference type="PANTHER" id="PTHR33677">
    <property type="entry name" value="TRANSCRIPTIONAL REPRESSOR FRMR-RELATED"/>
    <property type="match status" value="1"/>
</dbReference>
<dbReference type="CDD" id="cd10148">
    <property type="entry name" value="CsoR-like_DUF156"/>
    <property type="match status" value="1"/>
</dbReference>
<dbReference type="InterPro" id="IPR038390">
    <property type="entry name" value="Metal_Tscrpt_repr_sf"/>
</dbReference>
<dbReference type="SUPFAM" id="SSF46966">
    <property type="entry name" value="Spectrin repeat"/>
    <property type="match status" value="1"/>
</dbReference>
<organism evidence="2 3">
    <name type="scientific">Roseomonas elaeocarpi</name>
    <dbReference type="NCBI Taxonomy" id="907779"/>
    <lineage>
        <taxon>Bacteria</taxon>
        <taxon>Pseudomonadati</taxon>
        <taxon>Pseudomonadota</taxon>
        <taxon>Alphaproteobacteria</taxon>
        <taxon>Acetobacterales</taxon>
        <taxon>Roseomonadaceae</taxon>
        <taxon>Roseomonas</taxon>
    </lineage>
</organism>
<dbReference type="Proteomes" id="UP001589865">
    <property type="component" value="Unassembled WGS sequence"/>
</dbReference>
<sequence>MEHLFTDGRLYLRRTPEEREPILQRLRRIEGQVRGLQQMVEQDRYCLEEMQQISAVTAALREVAVLLASQHFTAGLERAASGKDTEILLEEMKTVLRAAIRQGG</sequence>
<evidence type="ECO:0000313" key="3">
    <source>
        <dbReference type="Proteomes" id="UP001589865"/>
    </source>
</evidence>
<proteinExistence type="inferred from homology"/>
<accession>A0ABV6K0I4</accession>
<dbReference type="Pfam" id="PF02583">
    <property type="entry name" value="Trns_repr_metal"/>
    <property type="match status" value="1"/>
</dbReference>
<comment type="caution">
    <text evidence="2">The sequence shown here is derived from an EMBL/GenBank/DDBJ whole genome shotgun (WGS) entry which is preliminary data.</text>
</comment>
<dbReference type="InterPro" id="IPR003735">
    <property type="entry name" value="Metal_Tscrpt_repr"/>
</dbReference>
<evidence type="ECO:0000256" key="1">
    <source>
        <dbReference type="ARBA" id="ARBA00005260"/>
    </source>
</evidence>